<evidence type="ECO:0000256" key="2">
    <source>
        <dbReference type="SAM" id="SignalP"/>
    </source>
</evidence>
<organism evidence="3">
    <name type="scientific">Ixodes ricinus</name>
    <name type="common">Common tick</name>
    <name type="synonym">Acarus ricinus</name>
    <dbReference type="NCBI Taxonomy" id="34613"/>
    <lineage>
        <taxon>Eukaryota</taxon>
        <taxon>Metazoa</taxon>
        <taxon>Ecdysozoa</taxon>
        <taxon>Arthropoda</taxon>
        <taxon>Chelicerata</taxon>
        <taxon>Arachnida</taxon>
        <taxon>Acari</taxon>
        <taxon>Parasitiformes</taxon>
        <taxon>Ixodida</taxon>
        <taxon>Ixodoidea</taxon>
        <taxon>Ixodidae</taxon>
        <taxon>Ixodinae</taxon>
        <taxon>Ixodes</taxon>
    </lineage>
</organism>
<sequence length="93" mass="10238">VLPSFFFFLSFFFCLPLGVCRPRTRRPSRGPFLPETTRTFGFVYASQNKMSKNIKNNKALHSTSVWNVSVPVRPPRSAGGTAGTTESSTHAAA</sequence>
<evidence type="ECO:0000256" key="1">
    <source>
        <dbReference type="SAM" id="MobiDB-lite"/>
    </source>
</evidence>
<name>A0A131XN63_IXORI</name>
<feature type="chain" id="PRO_5007283949" evidence="2">
    <location>
        <begin position="21"/>
        <end position="93"/>
    </location>
</feature>
<proteinExistence type="evidence at transcript level"/>
<protein>
    <submittedName>
        <fullName evidence="3">Putative secreted protein</fullName>
    </submittedName>
</protein>
<reference evidence="3" key="1">
    <citation type="submission" date="2016-02" db="EMBL/GenBank/DDBJ databases">
        <title>RNAseq analyses of the midgut from blood- or serum-fed Ixodes ricinus ticks.</title>
        <authorList>
            <person name="Perner J."/>
            <person name="Provaznik J."/>
            <person name="Schrenkova J."/>
            <person name="Urbanova V."/>
            <person name="Ribeiro J.M."/>
            <person name="Kopacek P."/>
        </authorList>
    </citation>
    <scope>NUCLEOTIDE SEQUENCE</scope>
    <source>
        <tissue evidence="3">Gut</tissue>
    </source>
</reference>
<accession>A0A131XN63</accession>
<feature type="region of interest" description="Disordered" evidence="1">
    <location>
        <begin position="71"/>
        <end position="93"/>
    </location>
</feature>
<evidence type="ECO:0000313" key="3">
    <source>
        <dbReference type="EMBL" id="JAP68884.1"/>
    </source>
</evidence>
<keyword evidence="2" id="KW-0732">Signal</keyword>
<dbReference type="AlphaFoldDB" id="A0A131XN63"/>
<feature type="signal peptide" evidence="2">
    <location>
        <begin position="1"/>
        <end position="20"/>
    </location>
</feature>
<dbReference type="EMBL" id="GEFM01006912">
    <property type="protein sequence ID" value="JAP68884.1"/>
    <property type="molecule type" value="mRNA"/>
</dbReference>
<feature type="non-terminal residue" evidence="3">
    <location>
        <position position="1"/>
    </location>
</feature>
<feature type="compositionally biased region" description="Low complexity" evidence="1">
    <location>
        <begin position="77"/>
        <end position="93"/>
    </location>
</feature>